<keyword evidence="1" id="KW-1133">Transmembrane helix</keyword>
<dbReference type="Pfam" id="PF20153">
    <property type="entry name" value="DUF6535"/>
    <property type="match status" value="1"/>
</dbReference>
<keyword evidence="4" id="KW-1185">Reference proteome</keyword>
<evidence type="ECO:0000313" key="3">
    <source>
        <dbReference type="EMBL" id="KAG1776991.1"/>
    </source>
</evidence>
<accession>A0A9P6ZUZ4</accession>
<dbReference type="EMBL" id="JABBWD010000023">
    <property type="protein sequence ID" value="KAG1776991.1"/>
    <property type="molecule type" value="Genomic_DNA"/>
</dbReference>
<dbReference type="Proteomes" id="UP000714275">
    <property type="component" value="Unassembled WGS sequence"/>
</dbReference>
<evidence type="ECO:0000256" key="1">
    <source>
        <dbReference type="SAM" id="Phobius"/>
    </source>
</evidence>
<feature type="domain" description="DUF6535" evidence="2">
    <location>
        <begin position="8"/>
        <end position="123"/>
    </location>
</feature>
<dbReference type="AlphaFoldDB" id="A0A9P6ZUZ4"/>
<evidence type="ECO:0000313" key="4">
    <source>
        <dbReference type="Proteomes" id="UP000714275"/>
    </source>
</evidence>
<organism evidence="3 4">
    <name type="scientific">Suillus placidus</name>
    <dbReference type="NCBI Taxonomy" id="48579"/>
    <lineage>
        <taxon>Eukaryota</taxon>
        <taxon>Fungi</taxon>
        <taxon>Dikarya</taxon>
        <taxon>Basidiomycota</taxon>
        <taxon>Agaricomycotina</taxon>
        <taxon>Agaricomycetes</taxon>
        <taxon>Agaricomycetidae</taxon>
        <taxon>Boletales</taxon>
        <taxon>Suillineae</taxon>
        <taxon>Suillaceae</taxon>
        <taxon>Suillus</taxon>
    </lineage>
</organism>
<feature type="non-terminal residue" evidence="3">
    <location>
        <position position="1"/>
    </location>
</feature>
<keyword evidence="1" id="KW-0812">Transmembrane</keyword>
<keyword evidence="1" id="KW-0472">Membrane</keyword>
<protein>
    <recommendedName>
        <fullName evidence="2">DUF6535 domain-containing protein</fullName>
    </recommendedName>
</protein>
<evidence type="ECO:0000259" key="2">
    <source>
        <dbReference type="Pfam" id="PF20153"/>
    </source>
</evidence>
<reference evidence="3" key="1">
    <citation type="journal article" date="2020" name="New Phytol.">
        <title>Comparative genomics reveals dynamic genome evolution in host specialist ectomycorrhizal fungi.</title>
        <authorList>
            <person name="Lofgren L.A."/>
            <person name="Nguyen N.H."/>
            <person name="Vilgalys R."/>
            <person name="Ruytinx J."/>
            <person name="Liao H.L."/>
            <person name="Branco S."/>
            <person name="Kuo A."/>
            <person name="LaButti K."/>
            <person name="Lipzen A."/>
            <person name="Andreopoulos W."/>
            <person name="Pangilinan J."/>
            <person name="Riley R."/>
            <person name="Hundley H."/>
            <person name="Na H."/>
            <person name="Barry K."/>
            <person name="Grigoriev I.V."/>
            <person name="Stajich J.E."/>
            <person name="Kennedy P.G."/>
        </authorList>
    </citation>
    <scope>NUCLEOTIDE SEQUENCE</scope>
    <source>
        <strain evidence="3">DOB743</strain>
    </source>
</reference>
<dbReference type="OrthoDB" id="2686251at2759"/>
<feature type="non-terminal residue" evidence="3">
    <location>
        <position position="123"/>
    </location>
</feature>
<dbReference type="InterPro" id="IPR045338">
    <property type="entry name" value="DUF6535"/>
</dbReference>
<name>A0A9P6ZUZ4_9AGAM</name>
<gene>
    <name evidence="3" type="ORF">EV702DRAFT_934009</name>
</gene>
<proteinExistence type="predicted"/>
<feature type="transmembrane region" description="Helical" evidence="1">
    <location>
        <begin position="97"/>
        <end position="119"/>
    </location>
</feature>
<feature type="transmembrane region" description="Helical" evidence="1">
    <location>
        <begin position="32"/>
        <end position="49"/>
    </location>
</feature>
<sequence length="123" mass="13790">QDTRSRFWATYMHEAAVHDGQILDKYKSDMDIVLIFAGLFCAVTTSFIINMQQHLAPDPTTETNMLLKKLIYTVDNSTFPGDNFNMPPWTGPSSTEIWVQSLIYASLSANLLAALGAMLGKQW</sequence>
<comment type="caution">
    <text evidence="3">The sequence shown here is derived from an EMBL/GenBank/DDBJ whole genome shotgun (WGS) entry which is preliminary data.</text>
</comment>